<dbReference type="Gene3D" id="3.90.400.10">
    <property type="entry name" value="Oligo-1,6-glucosidase, Domain 2"/>
    <property type="match status" value="1"/>
</dbReference>
<dbReference type="InterPro" id="IPR014756">
    <property type="entry name" value="Ig_E-set"/>
</dbReference>
<keyword evidence="5" id="KW-1185">Reference proteome</keyword>
<dbReference type="Gene3D" id="3.20.20.80">
    <property type="entry name" value="Glycosidases"/>
    <property type="match status" value="1"/>
</dbReference>
<dbReference type="Pfam" id="PF02903">
    <property type="entry name" value="Alpha-amylase_N"/>
    <property type="match status" value="1"/>
</dbReference>
<dbReference type="InterPro" id="IPR013783">
    <property type="entry name" value="Ig-like_fold"/>
</dbReference>
<organism evidence="4 5">
    <name type="scientific">Alicyclobacillus tolerans</name>
    <dbReference type="NCBI Taxonomy" id="90970"/>
    <lineage>
        <taxon>Bacteria</taxon>
        <taxon>Bacillati</taxon>
        <taxon>Bacillota</taxon>
        <taxon>Bacilli</taxon>
        <taxon>Bacillales</taxon>
        <taxon>Alicyclobacillaceae</taxon>
        <taxon>Alicyclobacillus</taxon>
    </lineage>
</organism>
<dbReference type="InterPro" id="IPR004185">
    <property type="entry name" value="Glyco_hydro_13_lg-like_dom"/>
</dbReference>
<evidence type="ECO:0000313" key="5">
    <source>
        <dbReference type="Proteomes" id="UP000184016"/>
    </source>
</evidence>
<dbReference type="AlphaFoldDB" id="A0A1M6LWX0"/>
<dbReference type="InterPro" id="IPR045857">
    <property type="entry name" value="O16G_dom_2"/>
</dbReference>
<dbReference type="CDD" id="cd02857">
    <property type="entry name" value="E_set_CDase_PDE_N"/>
    <property type="match status" value="1"/>
</dbReference>
<keyword evidence="1" id="KW-0378">Hydrolase</keyword>
<evidence type="ECO:0000259" key="3">
    <source>
        <dbReference type="SMART" id="SM00642"/>
    </source>
</evidence>
<dbReference type="SUPFAM" id="SSF81296">
    <property type="entry name" value="E set domains"/>
    <property type="match status" value="1"/>
</dbReference>
<dbReference type="SUPFAM" id="SSF51445">
    <property type="entry name" value="(Trans)glycosidases"/>
    <property type="match status" value="1"/>
</dbReference>
<dbReference type="Pfam" id="PF00128">
    <property type="entry name" value="Alpha-amylase"/>
    <property type="match status" value="1"/>
</dbReference>
<name>A0A1M6LWX0_9BACL</name>
<feature type="domain" description="Glycosyl hydrolase family 13 catalytic" evidence="3">
    <location>
        <begin position="140"/>
        <end position="496"/>
    </location>
</feature>
<evidence type="ECO:0000313" key="4">
    <source>
        <dbReference type="EMBL" id="SHJ75669.1"/>
    </source>
</evidence>
<protein>
    <submittedName>
        <fullName evidence="4">Glycosidase</fullName>
    </submittedName>
</protein>
<evidence type="ECO:0000256" key="1">
    <source>
        <dbReference type="ARBA" id="ARBA00022801"/>
    </source>
</evidence>
<dbReference type="Gene3D" id="2.60.40.10">
    <property type="entry name" value="Immunoglobulins"/>
    <property type="match status" value="1"/>
</dbReference>
<keyword evidence="2 4" id="KW-0326">Glycosidase</keyword>
<dbReference type="SMART" id="SM00642">
    <property type="entry name" value="Aamy"/>
    <property type="match status" value="1"/>
</dbReference>
<accession>A0A1M6LWX0</accession>
<evidence type="ECO:0000256" key="2">
    <source>
        <dbReference type="ARBA" id="ARBA00023295"/>
    </source>
</evidence>
<proteinExistence type="predicted"/>
<dbReference type="RefSeq" id="WP_072873012.1">
    <property type="nucleotide sequence ID" value="NZ_FRAF01000003.1"/>
</dbReference>
<sequence length="578" mass="66951">MQIRWKWFHRSQSPFAYALTSHRARLVCAIEAGAAVAVHVYTADRYVSQFAKECLCQEMRKNGSDENWDWYVIDVEVPTRRLLYQFSITDRQEPDGLPVFLGGHGADTDRSLAGYFHLPYLCSRDLYQVPEWVRQTTVYQIFPDRFYRAGSKEHVSESEWYTTPTASLRLGGNLAGILEKLPFLQELGVGLIYLTPIFLADSNHKYNTTDYLQVDPDFGTFHDVARLVEEAHQRGMRVMLDAVFNHAGYDFAPFQDVLHKGKDSAYWDWFFIHGDTVSIEPVNYETFANDVRSMPKLNVAHPDVEAYLLQVARYWIEEIGIDGWRLDVANEVDHVFWRKFRETVKSCHPQSLIIGEVWHDSLPWLQGDQFDGVMNYLFRENVLDYFIRETTDEKTYAARMTNLLYSYPRQANLCMFNLLGSHDTERVMTLANHREDKVARALIAQFTFPGMPMIYYGDEVGMEGGADPDCRRGMEWRKERQNQNILNLIKRLARLKREESALASDYLNFLRVEPGILQYERVSEDSRSRVLITFNHRPSTVSLPISGEVLLAYPEQAYDLSSQMLAPDGVVITRVDTK</sequence>
<dbReference type="InterPro" id="IPR006047">
    <property type="entry name" value="GH13_cat_dom"/>
</dbReference>
<dbReference type="GO" id="GO:0005975">
    <property type="term" value="P:carbohydrate metabolic process"/>
    <property type="evidence" value="ECO:0007669"/>
    <property type="project" value="InterPro"/>
</dbReference>
<dbReference type="CDD" id="cd11338">
    <property type="entry name" value="AmyAc_CMD"/>
    <property type="match status" value="1"/>
</dbReference>
<dbReference type="GO" id="GO:0004553">
    <property type="term" value="F:hydrolase activity, hydrolyzing O-glycosyl compounds"/>
    <property type="evidence" value="ECO:0007669"/>
    <property type="project" value="InterPro"/>
</dbReference>
<dbReference type="Proteomes" id="UP000184016">
    <property type="component" value="Unassembled WGS sequence"/>
</dbReference>
<dbReference type="InterPro" id="IPR017853">
    <property type="entry name" value="GH"/>
</dbReference>
<reference evidence="5" key="1">
    <citation type="submission" date="2016-11" db="EMBL/GenBank/DDBJ databases">
        <authorList>
            <person name="Varghese N."/>
            <person name="Submissions S."/>
        </authorList>
    </citation>
    <scope>NUCLEOTIDE SEQUENCE [LARGE SCALE GENOMIC DNA]</scope>
    <source>
        <strain evidence="5">USBA-503</strain>
    </source>
</reference>
<dbReference type="PANTHER" id="PTHR10357">
    <property type="entry name" value="ALPHA-AMYLASE FAMILY MEMBER"/>
    <property type="match status" value="1"/>
</dbReference>
<dbReference type="STRING" id="1830138.SAMN05443507_103103"/>
<dbReference type="EMBL" id="FRAF01000003">
    <property type="protein sequence ID" value="SHJ75669.1"/>
    <property type="molecule type" value="Genomic_DNA"/>
</dbReference>
<dbReference type="PANTHER" id="PTHR10357:SF210">
    <property type="entry name" value="MALTODEXTRIN GLUCOSIDASE"/>
    <property type="match status" value="1"/>
</dbReference>
<gene>
    <name evidence="4" type="ORF">SAMN05443507_103103</name>
</gene>
<dbReference type="OrthoDB" id="9805159at2"/>